<reference evidence="2 3" key="1">
    <citation type="journal article" date="2010" name="Science">
        <title>Genomic analysis of organismal complexity in the multicellular green alga Volvox carteri.</title>
        <authorList>
            <person name="Prochnik S.E."/>
            <person name="Umen J."/>
            <person name="Nedelcu A.M."/>
            <person name="Hallmann A."/>
            <person name="Miller S.M."/>
            <person name="Nishii I."/>
            <person name="Ferris P."/>
            <person name="Kuo A."/>
            <person name="Mitros T."/>
            <person name="Fritz-Laylin L.K."/>
            <person name="Hellsten U."/>
            <person name="Chapman J."/>
            <person name="Simakov O."/>
            <person name="Rensing S.A."/>
            <person name="Terry A."/>
            <person name="Pangilinan J."/>
            <person name="Kapitonov V."/>
            <person name="Jurka J."/>
            <person name="Salamov A."/>
            <person name="Shapiro H."/>
            <person name="Schmutz J."/>
            <person name="Grimwood J."/>
            <person name="Lindquist E."/>
            <person name="Lucas S."/>
            <person name="Grigoriev I.V."/>
            <person name="Schmitt R."/>
            <person name="Kirk D."/>
            <person name="Rokhsar D.S."/>
        </authorList>
    </citation>
    <scope>NUCLEOTIDE SEQUENCE [LARGE SCALE GENOMIC DNA]</scope>
    <source>
        <strain evidence="3">f. Nagariensis / Eve</strain>
    </source>
</reference>
<keyword evidence="3" id="KW-1185">Reference proteome</keyword>
<dbReference type="eggNOG" id="ENOG502STF5">
    <property type="taxonomic scope" value="Eukaryota"/>
</dbReference>
<dbReference type="AlphaFoldDB" id="D8U4L1"/>
<feature type="compositionally biased region" description="Low complexity" evidence="1">
    <location>
        <begin position="311"/>
        <end position="322"/>
    </location>
</feature>
<feature type="compositionally biased region" description="Low complexity" evidence="1">
    <location>
        <begin position="174"/>
        <end position="194"/>
    </location>
</feature>
<accession>D8U4L1</accession>
<gene>
    <name evidence="2" type="ORF">VOLCADRAFT_94363</name>
</gene>
<evidence type="ECO:0000313" key="3">
    <source>
        <dbReference type="Proteomes" id="UP000001058"/>
    </source>
</evidence>
<dbReference type="OrthoDB" id="551028at2759"/>
<dbReference type="EMBL" id="GL378358">
    <property type="protein sequence ID" value="EFJ45209.1"/>
    <property type="molecule type" value="Genomic_DNA"/>
</dbReference>
<evidence type="ECO:0000313" key="2">
    <source>
        <dbReference type="EMBL" id="EFJ45209.1"/>
    </source>
</evidence>
<dbReference type="Proteomes" id="UP000001058">
    <property type="component" value="Unassembled WGS sequence"/>
</dbReference>
<feature type="compositionally biased region" description="Polar residues" evidence="1">
    <location>
        <begin position="293"/>
        <end position="306"/>
    </location>
</feature>
<dbReference type="InParanoid" id="D8U4L1"/>
<protein>
    <submittedName>
        <fullName evidence="2">Uncharacterized protein</fullName>
    </submittedName>
</protein>
<evidence type="ECO:0000256" key="1">
    <source>
        <dbReference type="SAM" id="MobiDB-lite"/>
    </source>
</evidence>
<feature type="region of interest" description="Disordered" evidence="1">
    <location>
        <begin position="167"/>
        <end position="194"/>
    </location>
</feature>
<dbReference type="RefSeq" id="XP_002953585.1">
    <property type="nucleotide sequence ID" value="XM_002953539.1"/>
</dbReference>
<dbReference type="GeneID" id="9616308"/>
<name>D8U4L1_VOLCA</name>
<sequence>MSTISPSARPMLPSLYAQWLTSAGLSIQRSSQPSDMQHRTQAELLATPYSPGPVPLSIVNNSSNISFAGGDGQDGRDGPKVAAASAIGSGNCNSNGTDDSSTSCSPGIYDVVAERPATDGKHDMERGVLETPPPDAEQVMVRRAALEARRAEAERHHHRCIWVKEPHGGPYRKAVSSRGPGASASSSSSARGSGTLAVSAGVVRPAEPGYEVVEVGPTTNFVGNAMSAGAVDLVMAQLEQLQNQTSNERPYSLAYAPKHSAVSPDPAPPAHQTPAPSPRSSSTATGSLYGDGTVSTHITTSPSAVNTRGCGPSENGEEVSSGGRSGGGGDCSASITGCVAASEFSGMASEGSLLAATAGSFAATVGVGEGDGEGGKSRYMGLTAADSEEARMAELRREARRLLGRLRGRGPPGGP</sequence>
<feature type="compositionally biased region" description="Pro residues" evidence="1">
    <location>
        <begin position="265"/>
        <end position="277"/>
    </location>
</feature>
<feature type="compositionally biased region" description="Low complexity" evidence="1">
    <location>
        <begin position="278"/>
        <end position="287"/>
    </location>
</feature>
<organism evidence="3">
    <name type="scientific">Volvox carteri f. nagariensis</name>
    <dbReference type="NCBI Taxonomy" id="3068"/>
    <lineage>
        <taxon>Eukaryota</taxon>
        <taxon>Viridiplantae</taxon>
        <taxon>Chlorophyta</taxon>
        <taxon>core chlorophytes</taxon>
        <taxon>Chlorophyceae</taxon>
        <taxon>CS clade</taxon>
        <taxon>Chlamydomonadales</taxon>
        <taxon>Volvocaceae</taxon>
        <taxon>Volvox</taxon>
    </lineage>
</organism>
<feature type="region of interest" description="Disordered" evidence="1">
    <location>
        <begin position="258"/>
        <end position="330"/>
    </location>
</feature>
<dbReference type="KEGG" id="vcn:VOLCADRAFT_94363"/>
<proteinExistence type="predicted"/>